<dbReference type="Gene3D" id="1.10.510.10">
    <property type="entry name" value="Transferase(Phosphotransferase) domain 1"/>
    <property type="match status" value="1"/>
</dbReference>
<dbReference type="OrthoDB" id="5295at2759"/>
<dbReference type="PANTHER" id="PTHR24351">
    <property type="entry name" value="RIBOSOMAL PROTEIN S6 KINASE"/>
    <property type="match status" value="1"/>
</dbReference>
<dbReference type="EMBL" id="HG001690">
    <property type="protein sequence ID" value="CDF34384.1"/>
    <property type="molecule type" value="Genomic_DNA"/>
</dbReference>
<dbReference type="Gramene" id="CDF34384">
    <property type="protein sequence ID" value="CDF34384"/>
    <property type="gene ID" value="CHC_T00009230001"/>
</dbReference>
<dbReference type="Pfam" id="PF00069">
    <property type="entry name" value="Pkinase"/>
    <property type="match status" value="1"/>
</dbReference>
<dbReference type="GO" id="GO:0004674">
    <property type="term" value="F:protein serine/threonine kinase activity"/>
    <property type="evidence" value="ECO:0007669"/>
    <property type="project" value="UniProtKB-KW"/>
</dbReference>
<dbReference type="STRING" id="2769.R7Q8M5"/>
<accession>R7Q8M5</accession>
<evidence type="ECO:0000256" key="2">
    <source>
        <dbReference type="ARBA" id="ARBA00022553"/>
    </source>
</evidence>
<feature type="domain" description="Protein kinase" evidence="9">
    <location>
        <begin position="135"/>
        <end position="398"/>
    </location>
</feature>
<dbReference type="InterPro" id="IPR045270">
    <property type="entry name" value="STKc_AGC"/>
</dbReference>
<dbReference type="PROSITE" id="PS00108">
    <property type="entry name" value="PROTEIN_KINASE_ST"/>
    <property type="match status" value="1"/>
</dbReference>
<dbReference type="Gene3D" id="3.30.200.20">
    <property type="entry name" value="Phosphorylase Kinase, domain 1"/>
    <property type="match status" value="1"/>
</dbReference>
<evidence type="ECO:0000256" key="3">
    <source>
        <dbReference type="ARBA" id="ARBA00022679"/>
    </source>
</evidence>
<dbReference type="Proteomes" id="UP000012073">
    <property type="component" value="Unassembled WGS sequence"/>
</dbReference>
<dbReference type="AlphaFoldDB" id="R7Q8M5"/>
<evidence type="ECO:0000256" key="4">
    <source>
        <dbReference type="ARBA" id="ARBA00022741"/>
    </source>
</evidence>
<dbReference type="FunFam" id="1.10.510.10:FF:000465">
    <property type="entry name" value="Non-specific serine/threonine protein kinase"/>
    <property type="match status" value="1"/>
</dbReference>
<dbReference type="OMA" id="YMERRIQ"/>
<dbReference type="PROSITE" id="PS00107">
    <property type="entry name" value="PROTEIN_KINASE_ATP"/>
    <property type="match status" value="1"/>
</dbReference>
<keyword evidence="11" id="KW-1185">Reference proteome</keyword>
<keyword evidence="3" id="KW-0808">Transferase</keyword>
<keyword evidence="4 7" id="KW-0547">Nucleotide-binding</keyword>
<gene>
    <name evidence="10" type="ORF">CHC_T00009230001</name>
</gene>
<dbReference type="InterPro" id="IPR011009">
    <property type="entry name" value="Kinase-like_dom_sf"/>
</dbReference>
<name>R7Q8M5_CHOCR</name>
<evidence type="ECO:0000313" key="10">
    <source>
        <dbReference type="EMBL" id="CDF34384.1"/>
    </source>
</evidence>
<evidence type="ECO:0000256" key="8">
    <source>
        <dbReference type="SAM" id="MobiDB-lite"/>
    </source>
</evidence>
<keyword evidence="1 10" id="KW-0723">Serine/threonine-protein kinase</keyword>
<keyword evidence="6 7" id="KW-0067">ATP-binding</keyword>
<dbReference type="GeneID" id="17321925"/>
<proteinExistence type="predicted"/>
<dbReference type="SUPFAM" id="SSF56112">
    <property type="entry name" value="Protein kinase-like (PK-like)"/>
    <property type="match status" value="1"/>
</dbReference>
<evidence type="ECO:0000256" key="1">
    <source>
        <dbReference type="ARBA" id="ARBA00022527"/>
    </source>
</evidence>
<dbReference type="PROSITE" id="PS50011">
    <property type="entry name" value="PROTEIN_KINASE_DOM"/>
    <property type="match status" value="1"/>
</dbReference>
<evidence type="ECO:0000313" key="11">
    <source>
        <dbReference type="Proteomes" id="UP000012073"/>
    </source>
</evidence>
<protein>
    <submittedName>
        <fullName evidence="10">Serine/threonine protein kinase</fullName>
    </submittedName>
</protein>
<evidence type="ECO:0000256" key="6">
    <source>
        <dbReference type="ARBA" id="ARBA00022840"/>
    </source>
</evidence>
<dbReference type="GO" id="GO:0005524">
    <property type="term" value="F:ATP binding"/>
    <property type="evidence" value="ECO:0007669"/>
    <property type="project" value="UniProtKB-UniRule"/>
</dbReference>
<dbReference type="CDD" id="cd05123">
    <property type="entry name" value="STKc_AGC"/>
    <property type="match status" value="1"/>
</dbReference>
<dbReference type="InterPro" id="IPR017441">
    <property type="entry name" value="Protein_kinase_ATP_BS"/>
</dbReference>
<sequence length="526" mass="59524">MHSAPSPPAPQCHCWLQLHHNVLLIHPINALLDAYKARRGSSLATHDTATRNLAALSEHQLVQLAAFVPERAVVVIVLPAVRVFVKKQGTVRLLPGISVWAGVILKFDQGPEDRDSWVESFADAKRNPDKNLSNFSVQRQIGKGASGRVYLVRDEEERKSLALKVIEKSSVYESDDAYRHAIDERLVLQIAAGHPFVLGLKYAFQNANRLFLVTEYCPGGDLFGYMERRIQPMDEHVARFIAAEILLALEHIHSFGVVYRDLKLENILLDADGHVRVADFGLSKLLKAPNGYVKKTNTFCGTREYVAPEMIRGVMYDTTLDIWTYGILLYEMLSGRTPFHSSDRTDIYKRIEKAPICYPRHLSEECKSLLEKLLMRKPEERIGAGEVGLDEIKKHSWFKGIDWIALHNKTGIKSPLKKHCRMLKPVEQKASARERNKGIPEKALVTLEADLREDFEFLQETSNHTVVDLSRRPQSPMARRRRMILAGYAFCEKNAAKLKEVADEKKSQSQQQQSDELETVAGGVIS</sequence>
<dbReference type="SMART" id="SM00220">
    <property type="entry name" value="S_TKc"/>
    <property type="match status" value="1"/>
</dbReference>
<evidence type="ECO:0000256" key="5">
    <source>
        <dbReference type="ARBA" id="ARBA00022777"/>
    </source>
</evidence>
<keyword evidence="2" id="KW-0597">Phosphoprotein</keyword>
<reference evidence="11" key="1">
    <citation type="journal article" date="2013" name="Proc. Natl. Acad. Sci. U.S.A.">
        <title>Genome structure and metabolic features in the red seaweed Chondrus crispus shed light on evolution of the Archaeplastida.</title>
        <authorList>
            <person name="Collen J."/>
            <person name="Porcel B."/>
            <person name="Carre W."/>
            <person name="Ball S.G."/>
            <person name="Chaparro C."/>
            <person name="Tonon T."/>
            <person name="Barbeyron T."/>
            <person name="Michel G."/>
            <person name="Noel B."/>
            <person name="Valentin K."/>
            <person name="Elias M."/>
            <person name="Artiguenave F."/>
            <person name="Arun A."/>
            <person name="Aury J.M."/>
            <person name="Barbosa-Neto J.F."/>
            <person name="Bothwell J.H."/>
            <person name="Bouget F.Y."/>
            <person name="Brillet L."/>
            <person name="Cabello-Hurtado F."/>
            <person name="Capella-Gutierrez S."/>
            <person name="Charrier B."/>
            <person name="Cladiere L."/>
            <person name="Cock J.M."/>
            <person name="Coelho S.M."/>
            <person name="Colleoni C."/>
            <person name="Czjzek M."/>
            <person name="Da Silva C."/>
            <person name="Delage L."/>
            <person name="Denoeud F."/>
            <person name="Deschamps P."/>
            <person name="Dittami S.M."/>
            <person name="Gabaldon T."/>
            <person name="Gachon C.M."/>
            <person name="Groisillier A."/>
            <person name="Herve C."/>
            <person name="Jabbari K."/>
            <person name="Katinka M."/>
            <person name="Kloareg B."/>
            <person name="Kowalczyk N."/>
            <person name="Labadie K."/>
            <person name="Leblanc C."/>
            <person name="Lopez P.J."/>
            <person name="McLachlan D.H."/>
            <person name="Meslet-Cladiere L."/>
            <person name="Moustafa A."/>
            <person name="Nehr Z."/>
            <person name="Nyvall Collen P."/>
            <person name="Panaud O."/>
            <person name="Partensky F."/>
            <person name="Poulain J."/>
            <person name="Rensing S.A."/>
            <person name="Rousvoal S."/>
            <person name="Samson G."/>
            <person name="Symeonidi A."/>
            <person name="Weissenbach J."/>
            <person name="Zambounis A."/>
            <person name="Wincker P."/>
            <person name="Boyen C."/>
        </authorList>
    </citation>
    <scope>NUCLEOTIDE SEQUENCE [LARGE SCALE GENOMIC DNA]</scope>
    <source>
        <strain evidence="11">cv. Stackhouse</strain>
    </source>
</reference>
<organism evidence="10 11">
    <name type="scientific">Chondrus crispus</name>
    <name type="common">Carrageen Irish moss</name>
    <name type="synonym">Polymorpha crispa</name>
    <dbReference type="NCBI Taxonomy" id="2769"/>
    <lineage>
        <taxon>Eukaryota</taxon>
        <taxon>Rhodophyta</taxon>
        <taxon>Florideophyceae</taxon>
        <taxon>Rhodymeniophycidae</taxon>
        <taxon>Gigartinales</taxon>
        <taxon>Gigartinaceae</taxon>
        <taxon>Chondrus</taxon>
    </lineage>
</organism>
<dbReference type="RefSeq" id="XP_005714203.1">
    <property type="nucleotide sequence ID" value="XM_005714146.1"/>
</dbReference>
<dbReference type="InterPro" id="IPR008271">
    <property type="entry name" value="Ser/Thr_kinase_AS"/>
</dbReference>
<dbReference type="InterPro" id="IPR000719">
    <property type="entry name" value="Prot_kinase_dom"/>
</dbReference>
<evidence type="ECO:0000259" key="9">
    <source>
        <dbReference type="PROSITE" id="PS50011"/>
    </source>
</evidence>
<feature type="binding site" evidence="7">
    <location>
        <position position="164"/>
    </location>
    <ligand>
        <name>ATP</name>
        <dbReference type="ChEBI" id="CHEBI:30616"/>
    </ligand>
</feature>
<dbReference type="KEGG" id="ccp:CHC_T00009230001"/>
<keyword evidence="5 10" id="KW-0418">Kinase</keyword>
<evidence type="ECO:0000256" key="7">
    <source>
        <dbReference type="PROSITE-ProRule" id="PRU10141"/>
    </source>
</evidence>
<feature type="region of interest" description="Disordered" evidence="8">
    <location>
        <begin position="502"/>
        <end position="526"/>
    </location>
</feature>